<dbReference type="FunFam" id="3.40.50.720:FF:000084">
    <property type="entry name" value="Short-chain dehydrogenase reductase"/>
    <property type="match status" value="1"/>
</dbReference>
<reference evidence="4" key="1">
    <citation type="submission" date="2017-06" db="EMBL/GenBank/DDBJ databases">
        <authorList>
            <person name="Varghese N."/>
            <person name="Submissions S."/>
        </authorList>
    </citation>
    <scope>NUCLEOTIDE SEQUENCE [LARGE SCALE GENOMIC DNA]</scope>
    <source>
        <strain evidence="4">JAD2</strain>
    </source>
</reference>
<evidence type="ECO:0000256" key="2">
    <source>
        <dbReference type="ARBA" id="ARBA00023002"/>
    </source>
</evidence>
<dbReference type="InParanoid" id="A0A212QWA7"/>
<dbReference type="RefSeq" id="WP_159461613.1">
    <property type="nucleotide sequence ID" value="NZ_FYEK01000027.1"/>
</dbReference>
<dbReference type="PRINTS" id="PR00081">
    <property type="entry name" value="GDHRDH"/>
</dbReference>
<keyword evidence="2" id="KW-0560">Oxidoreductase</keyword>
<dbReference type="EMBL" id="FYEK01000027">
    <property type="protein sequence ID" value="SNB63971.1"/>
    <property type="molecule type" value="Genomic_DNA"/>
</dbReference>
<dbReference type="InterPro" id="IPR036291">
    <property type="entry name" value="NAD(P)-bd_dom_sf"/>
</dbReference>
<organism evidence="3 4">
    <name type="scientific">Thermoflexus hugenholtzii JAD2</name>
    <dbReference type="NCBI Taxonomy" id="877466"/>
    <lineage>
        <taxon>Bacteria</taxon>
        <taxon>Bacillati</taxon>
        <taxon>Chloroflexota</taxon>
        <taxon>Thermoflexia</taxon>
        <taxon>Thermoflexales</taxon>
        <taxon>Thermoflexaceae</taxon>
        <taxon>Thermoflexus</taxon>
    </lineage>
</organism>
<evidence type="ECO:0000256" key="1">
    <source>
        <dbReference type="ARBA" id="ARBA00006484"/>
    </source>
</evidence>
<dbReference type="GO" id="GO:0016491">
    <property type="term" value="F:oxidoreductase activity"/>
    <property type="evidence" value="ECO:0007669"/>
    <property type="project" value="UniProtKB-KW"/>
</dbReference>
<dbReference type="SUPFAM" id="SSF51735">
    <property type="entry name" value="NAD(P)-binding Rossmann-fold domains"/>
    <property type="match status" value="1"/>
</dbReference>
<dbReference type="PANTHER" id="PTHR43639">
    <property type="entry name" value="OXIDOREDUCTASE, SHORT-CHAIN DEHYDROGENASE/REDUCTASE FAMILY (AFU_ORTHOLOGUE AFUA_5G02870)"/>
    <property type="match status" value="1"/>
</dbReference>
<dbReference type="Pfam" id="PF13561">
    <property type="entry name" value="adh_short_C2"/>
    <property type="match status" value="1"/>
</dbReference>
<name>A0A212QWA7_9CHLR</name>
<dbReference type="AlphaFoldDB" id="A0A212QWA7"/>
<evidence type="ECO:0000313" key="3">
    <source>
        <dbReference type="EMBL" id="SNB63971.1"/>
    </source>
</evidence>
<keyword evidence="4" id="KW-1185">Reference proteome</keyword>
<dbReference type="Proteomes" id="UP000197025">
    <property type="component" value="Unassembled WGS sequence"/>
</dbReference>
<gene>
    <name evidence="3" type="ORF">SAMN02746019_00007550</name>
</gene>
<comment type="similarity">
    <text evidence="1">Belongs to the short-chain dehydrogenases/reductases (SDR) family.</text>
</comment>
<sequence length="241" mass="26223">MDLRGRVVLVTGAGRRLGRAIALGLAQAGAHIAVHYHTSAEEAEETVRRIRALGVDAEAFPADLRDPGQIPPLVDAVARRFGRLDGLVSAAAVMRVTRWHEITPAQWDEILALNLRAPMFCAQAAARHMEEGVIIHIADGSALKPWPDYLAHTVSKAGLVALTRALALALAPRIRVNAVIPGPILKPVHWEEERWERLIRHVPLGRAGAPEEVARAVRYLMEADYVTGAVLVVDGGHHLRS</sequence>
<dbReference type="Gene3D" id="3.40.50.720">
    <property type="entry name" value="NAD(P)-binding Rossmann-like Domain"/>
    <property type="match status" value="1"/>
</dbReference>
<dbReference type="OrthoDB" id="9790146at2"/>
<dbReference type="InterPro" id="IPR002347">
    <property type="entry name" value="SDR_fam"/>
</dbReference>
<dbReference type="PANTHER" id="PTHR43639:SF1">
    <property type="entry name" value="SHORT-CHAIN DEHYDROGENASE_REDUCTASE FAMILY PROTEIN"/>
    <property type="match status" value="1"/>
</dbReference>
<accession>A0A212QWA7</accession>
<protein>
    <submittedName>
        <fullName evidence="3">Pteridine reductase</fullName>
    </submittedName>
</protein>
<dbReference type="PRINTS" id="PR00080">
    <property type="entry name" value="SDRFAMILY"/>
</dbReference>
<evidence type="ECO:0000313" key="4">
    <source>
        <dbReference type="Proteomes" id="UP000197025"/>
    </source>
</evidence>
<proteinExistence type="inferred from homology"/>